<dbReference type="Proteomes" id="UP001178508">
    <property type="component" value="Chromosome 19"/>
</dbReference>
<dbReference type="EMBL" id="OY660882">
    <property type="protein sequence ID" value="CAJ1081231.1"/>
    <property type="molecule type" value="Genomic_DNA"/>
</dbReference>
<protein>
    <submittedName>
        <fullName evidence="1">Uncharacterized protein LOC121902129 isoform X2</fullName>
    </submittedName>
</protein>
<gene>
    <name evidence="1" type="ORF">XNOV1_A034422</name>
</gene>
<proteinExistence type="predicted"/>
<dbReference type="SUPFAM" id="SSF52266">
    <property type="entry name" value="SGNH hydrolase"/>
    <property type="match status" value="1"/>
</dbReference>
<dbReference type="AlphaFoldDB" id="A0AAV1H5H5"/>
<name>A0AAV1H5H5_XYRNO</name>
<accession>A0AAV1H5H5</accession>
<dbReference type="CDD" id="cd00229">
    <property type="entry name" value="SGNH_hydrolase"/>
    <property type="match status" value="1"/>
</dbReference>
<sequence>MPKLKGWRQSQAATRRCAQREFLIVGPQGHSDDVPTGTVGTGYRHRVNQWPISVLTGRQHKLVIPPEVPDKKFVLIVGDSHLRPFVDGVVPLPEGQMSFGFMSTPGACADGLRTEMVHAVVPRNPDLVIVMAPSNNLTTQGSLEKSSTDFAKLLSTAVGRWFKVIVYDFPPRLNHPLDHQELLRQEFRRVAARMGIRYVCPAADDFPLRRLKLWCRDSVHLSDDSGSPILGQRLWQAAYTELERGDPASVLSVQRRRSPPPSTVTPKVVVRGEVPAPEPSNPFEWTVCGKVHKQNLSGNEVEDSAPCTQQLSTVGLRDCFVRLNPIHFSAHLMDAMEKISPSQLPNPVPQDDEVSENVKLQQHFDCSFIKCFVLHNNNSYKKYFFIQMPRVEPRRTVVASRRIPARKQGRALGVQSPAELQTTEVPPATEVTSPEVGLERVAELQTCPGVVTVNATILSAPQPEGDTQVEQVSSMETEAVQFLCTEIEGEMSDPACNKPLNPPLLQGSAYDNSTQKGMQHTLHMARA</sequence>
<reference evidence="1" key="1">
    <citation type="submission" date="2023-08" db="EMBL/GenBank/DDBJ databases">
        <authorList>
            <person name="Alioto T."/>
            <person name="Alioto T."/>
            <person name="Gomez Garrido J."/>
        </authorList>
    </citation>
    <scope>NUCLEOTIDE SEQUENCE</scope>
</reference>
<dbReference type="InterPro" id="IPR036514">
    <property type="entry name" value="SGNH_hydro_sf"/>
</dbReference>
<keyword evidence="2" id="KW-1185">Reference proteome</keyword>
<evidence type="ECO:0000313" key="1">
    <source>
        <dbReference type="EMBL" id="CAJ1081231.1"/>
    </source>
</evidence>
<organism evidence="1 2">
    <name type="scientific">Xyrichtys novacula</name>
    <name type="common">Pearly razorfish</name>
    <name type="synonym">Hemipteronotus novacula</name>
    <dbReference type="NCBI Taxonomy" id="13765"/>
    <lineage>
        <taxon>Eukaryota</taxon>
        <taxon>Metazoa</taxon>
        <taxon>Chordata</taxon>
        <taxon>Craniata</taxon>
        <taxon>Vertebrata</taxon>
        <taxon>Euteleostomi</taxon>
        <taxon>Actinopterygii</taxon>
        <taxon>Neopterygii</taxon>
        <taxon>Teleostei</taxon>
        <taxon>Neoteleostei</taxon>
        <taxon>Acanthomorphata</taxon>
        <taxon>Eupercaria</taxon>
        <taxon>Labriformes</taxon>
        <taxon>Labridae</taxon>
        <taxon>Xyrichtys</taxon>
    </lineage>
</organism>
<dbReference type="Gene3D" id="3.40.50.1110">
    <property type="entry name" value="SGNH hydrolase"/>
    <property type="match status" value="1"/>
</dbReference>
<evidence type="ECO:0000313" key="2">
    <source>
        <dbReference type="Proteomes" id="UP001178508"/>
    </source>
</evidence>